<evidence type="ECO:0000256" key="30">
    <source>
        <dbReference type="ARBA" id="ARBA00048264"/>
    </source>
</evidence>
<dbReference type="InterPro" id="IPR015422">
    <property type="entry name" value="PyrdxlP-dep_Trfase_small"/>
</dbReference>
<comment type="catalytic activity">
    <reaction evidence="18">
        <text>(R)-3-amino-2-methylpropanoate + pyruvate = 2-methyl-3-oxopropanoate + L-alanine</text>
        <dbReference type="Rhea" id="RHEA:18393"/>
        <dbReference type="ChEBI" id="CHEBI:15361"/>
        <dbReference type="ChEBI" id="CHEBI:57700"/>
        <dbReference type="ChEBI" id="CHEBI:57731"/>
        <dbReference type="ChEBI" id="CHEBI:57972"/>
        <dbReference type="EC" id="2.6.1.40"/>
    </reaction>
    <physiologicalReaction direction="left-to-right" evidence="18">
        <dbReference type="Rhea" id="RHEA:18394"/>
    </physiologicalReaction>
</comment>
<comment type="catalytic activity">
    <reaction evidence="23">
        <text>N(omega),N('omega)-dimethyl-L-arginine + pyruvate = 5-(3,3'-dimethylguanidino)-2-oxopentanoate + L-alanine</text>
        <dbReference type="Rhea" id="RHEA:77307"/>
        <dbReference type="ChEBI" id="CHEBI:15361"/>
        <dbReference type="ChEBI" id="CHEBI:57972"/>
        <dbReference type="ChEBI" id="CHEBI:197308"/>
        <dbReference type="ChEBI" id="CHEBI:197310"/>
    </reaction>
</comment>
<evidence type="ECO:0000256" key="26">
    <source>
        <dbReference type="ARBA" id="ARBA00044055"/>
    </source>
</evidence>
<dbReference type="InterPro" id="IPR005814">
    <property type="entry name" value="Aminotrans_3"/>
</dbReference>
<evidence type="ECO:0000256" key="33">
    <source>
        <dbReference type="ARBA" id="ARBA00048760"/>
    </source>
</evidence>
<evidence type="ECO:0000256" key="24">
    <source>
        <dbReference type="ARBA" id="ARBA00043825"/>
    </source>
</evidence>
<dbReference type="GO" id="GO:0005739">
    <property type="term" value="C:mitochondrion"/>
    <property type="evidence" value="ECO:0007669"/>
    <property type="project" value="UniProtKB-SubCell"/>
</dbReference>
<comment type="subunit">
    <text evidence="4">Homotetramer.</text>
</comment>
<dbReference type="EC" id="2.6.1.44" evidence="5"/>
<keyword evidence="6" id="KW-0032">Aminotransferase</keyword>
<comment type="similarity">
    <text evidence="3">Belongs to the class-III pyridoxal-phosphate-dependent aminotransferase family.</text>
</comment>
<dbReference type="GO" id="GO:0030170">
    <property type="term" value="F:pyridoxal phosphate binding"/>
    <property type="evidence" value="ECO:0007669"/>
    <property type="project" value="InterPro"/>
</dbReference>
<comment type="catalytic activity">
    <reaction evidence="17">
        <text>(2S)-2-aminobutanoate + glyoxylate = 2-oxobutanoate + glycine</text>
        <dbReference type="Rhea" id="RHEA:77339"/>
        <dbReference type="ChEBI" id="CHEBI:16763"/>
        <dbReference type="ChEBI" id="CHEBI:36655"/>
        <dbReference type="ChEBI" id="CHEBI:57305"/>
        <dbReference type="ChEBI" id="CHEBI:74359"/>
    </reaction>
</comment>
<evidence type="ECO:0000256" key="10">
    <source>
        <dbReference type="ARBA" id="ARBA00039130"/>
    </source>
</evidence>
<reference evidence="37 38" key="1">
    <citation type="submission" date="2022-11" db="EMBL/GenBank/DDBJ databases">
        <title>Whole genome sequence of Eschrichtius robustus ER-17-0199.</title>
        <authorList>
            <person name="Bruniche-Olsen A."/>
            <person name="Black A.N."/>
            <person name="Fields C.J."/>
            <person name="Walden K."/>
            <person name="Dewoody J.A."/>
        </authorList>
    </citation>
    <scope>NUCLEOTIDE SEQUENCE [LARGE SCALE GENOMIC DNA]</scope>
    <source>
        <strain evidence="37">ER-17-0199</strain>
        <tissue evidence="37">Blubber</tissue>
    </source>
</reference>
<evidence type="ECO:0000256" key="11">
    <source>
        <dbReference type="ARBA" id="ARBA00039862"/>
    </source>
</evidence>
<dbReference type="EC" id="2.6.1.18" evidence="26"/>
<sequence length="187" mass="20707">MIWDWFPIIWDLFSQVQTGFGRLGSHFWGFQTHGVLPDIVTMAKGIGNGFPMAAVVTTPEIAKSLAKRLLHFNTFGGNPMACAIGSSVLEVIKEENLQENSQEVGTYMLLKFAKLRDEFEIVGDVRGKGLMIGIEMVKDKVGCDLLFSLQLRGGARVKVGSLSYKLIHSQEESTQGQQDSAKLIRDE</sequence>
<protein>
    <recommendedName>
        <fullName evidence="11">Alanine--glyoxylate aminotransferase 2, mitochondrial</fullName>
        <ecNumber evidence="26">2.6.1.18</ecNumber>
        <ecNumber evidence="10">2.6.1.40</ecNumber>
        <ecNumber evidence="5">2.6.1.44</ecNumber>
    </recommendedName>
    <alternativeName>
        <fullName evidence="12">(R)-3-amino-2-methylpropionate--pyruvate transaminase</fullName>
    </alternativeName>
    <alternativeName>
        <fullName evidence="14">Beta-ALAAT II</fullName>
    </alternativeName>
    <alternativeName>
        <fullName evidence="15">Beta-alanine-pyruvate aminotransferase</fullName>
    </alternativeName>
    <alternativeName>
        <fullName evidence="28">D-3-aminoisobutyrate-pyruvate aminotransferase</fullName>
    </alternativeName>
    <alternativeName>
        <fullName evidence="13">D-AIBAT</fullName>
    </alternativeName>
    <alternativeName>
        <fullName evidence="27">D-beta-aminoisobutyrate-pyruvate aminotransferase</fullName>
    </alternativeName>
</protein>
<evidence type="ECO:0000256" key="9">
    <source>
        <dbReference type="ARBA" id="ARBA00033660"/>
    </source>
</evidence>
<evidence type="ECO:0000256" key="8">
    <source>
        <dbReference type="ARBA" id="ARBA00022898"/>
    </source>
</evidence>
<evidence type="ECO:0000256" key="3">
    <source>
        <dbReference type="ARBA" id="ARBA00008954"/>
    </source>
</evidence>
<comment type="catalytic activity">
    <reaction evidence="25">
        <text>2-oxopentanoate + N(omega),N(omega)-dimethyl-L-arginine = 5-(3,3-dimethylguanidino)-2-oxopentanoate + L-2-aminopentanoate</text>
        <dbReference type="Rhea" id="RHEA:77359"/>
        <dbReference type="ChEBI" id="CHEBI:28644"/>
        <dbReference type="ChEBI" id="CHEBI:58326"/>
        <dbReference type="ChEBI" id="CHEBI:58441"/>
        <dbReference type="ChEBI" id="CHEBI:197301"/>
    </reaction>
</comment>
<evidence type="ECO:0000256" key="29">
    <source>
        <dbReference type="ARBA" id="ARBA00047892"/>
    </source>
</evidence>
<organism evidence="37 38">
    <name type="scientific">Eschrichtius robustus</name>
    <name type="common">California gray whale</name>
    <name type="synonym">Eschrichtius gibbosus</name>
    <dbReference type="NCBI Taxonomy" id="9764"/>
    <lineage>
        <taxon>Eukaryota</taxon>
        <taxon>Metazoa</taxon>
        <taxon>Chordata</taxon>
        <taxon>Craniata</taxon>
        <taxon>Vertebrata</taxon>
        <taxon>Euteleostomi</taxon>
        <taxon>Mammalia</taxon>
        <taxon>Eutheria</taxon>
        <taxon>Laurasiatheria</taxon>
        <taxon>Artiodactyla</taxon>
        <taxon>Whippomorpha</taxon>
        <taxon>Cetacea</taxon>
        <taxon>Mysticeti</taxon>
        <taxon>Eschrichtiidae</taxon>
        <taxon>Eschrichtius</taxon>
    </lineage>
</organism>
<evidence type="ECO:0000256" key="31">
    <source>
        <dbReference type="ARBA" id="ARBA00048500"/>
    </source>
</evidence>
<comment type="catalytic activity">
    <reaction evidence="20">
        <text>2-oxobutanoate + L-alanine = (2S)-2-aminobutanoate + pyruvate</text>
        <dbReference type="Rhea" id="RHEA:77355"/>
        <dbReference type="ChEBI" id="CHEBI:15361"/>
        <dbReference type="ChEBI" id="CHEBI:16763"/>
        <dbReference type="ChEBI" id="CHEBI:57972"/>
        <dbReference type="ChEBI" id="CHEBI:74359"/>
        <dbReference type="EC" id="2.6.1.44"/>
    </reaction>
</comment>
<dbReference type="Proteomes" id="UP001159641">
    <property type="component" value="Unassembled WGS sequence"/>
</dbReference>
<evidence type="ECO:0000313" key="38">
    <source>
        <dbReference type="Proteomes" id="UP001159641"/>
    </source>
</evidence>
<evidence type="ECO:0000256" key="2">
    <source>
        <dbReference type="ARBA" id="ARBA00004173"/>
    </source>
</evidence>
<evidence type="ECO:0000256" key="19">
    <source>
        <dbReference type="ARBA" id="ARBA00043749"/>
    </source>
</evidence>
<keyword evidence="7" id="KW-0808">Transferase</keyword>
<evidence type="ECO:0000256" key="27">
    <source>
        <dbReference type="ARBA" id="ARBA00044257"/>
    </source>
</evidence>
<evidence type="ECO:0000256" key="20">
    <source>
        <dbReference type="ARBA" id="ARBA00043751"/>
    </source>
</evidence>
<comment type="catalytic activity">
    <reaction evidence="9">
        <text>glyoxylate + L-alanine = glycine + pyruvate</text>
        <dbReference type="Rhea" id="RHEA:24248"/>
        <dbReference type="ChEBI" id="CHEBI:15361"/>
        <dbReference type="ChEBI" id="CHEBI:36655"/>
        <dbReference type="ChEBI" id="CHEBI:57305"/>
        <dbReference type="ChEBI" id="CHEBI:57972"/>
        <dbReference type="EC" id="2.6.1.44"/>
    </reaction>
    <physiologicalReaction direction="left-to-right" evidence="9">
        <dbReference type="Rhea" id="RHEA:24249"/>
    </physiologicalReaction>
</comment>
<comment type="catalytic activity">
    <reaction evidence="32">
        <text>N(omega),N(omega)-dimethyl-L-arginine + 2-oxobutanoate = 5-(3,3-dimethylguanidino)-2-oxopentanoate + (2S)-2-aminobutanoate</text>
        <dbReference type="Rhea" id="RHEA:77351"/>
        <dbReference type="ChEBI" id="CHEBI:16763"/>
        <dbReference type="ChEBI" id="CHEBI:58326"/>
        <dbReference type="ChEBI" id="CHEBI:74359"/>
        <dbReference type="ChEBI" id="CHEBI:197301"/>
    </reaction>
</comment>
<dbReference type="GO" id="GO:0047305">
    <property type="term" value="F:(R)-3-amino-2-methylpropionate-pyruvate transaminase activity"/>
    <property type="evidence" value="ECO:0007669"/>
    <property type="project" value="UniProtKB-EC"/>
</dbReference>
<dbReference type="PANTHER" id="PTHR45688">
    <property type="match status" value="1"/>
</dbReference>
<keyword evidence="38" id="KW-1185">Reference proteome</keyword>
<dbReference type="InterPro" id="IPR015421">
    <property type="entry name" value="PyrdxlP-dep_Trfase_major"/>
</dbReference>
<evidence type="ECO:0000256" key="6">
    <source>
        <dbReference type="ARBA" id="ARBA00022576"/>
    </source>
</evidence>
<comment type="catalytic activity">
    <reaction evidence="19">
        <text>N(omega),N(omega)-dimethyl-L-arginine + oxaloacetate = 5-(3,3-dimethylguanidino)-2-oxopentanoate + L-aspartate</text>
        <dbReference type="Rhea" id="RHEA:77343"/>
        <dbReference type="ChEBI" id="CHEBI:16452"/>
        <dbReference type="ChEBI" id="CHEBI:29991"/>
        <dbReference type="ChEBI" id="CHEBI:58326"/>
        <dbReference type="ChEBI" id="CHEBI:197301"/>
    </reaction>
</comment>
<evidence type="ECO:0000256" key="22">
    <source>
        <dbReference type="ARBA" id="ARBA00043777"/>
    </source>
</evidence>
<comment type="cofactor">
    <cofactor evidence="1">
        <name>pyridoxal 5'-phosphate</name>
        <dbReference type="ChEBI" id="CHEBI:597326"/>
    </cofactor>
</comment>
<dbReference type="GO" id="GO:0008453">
    <property type="term" value="F:alanine-glyoxylate transaminase activity"/>
    <property type="evidence" value="ECO:0007669"/>
    <property type="project" value="UniProtKB-EC"/>
</dbReference>
<evidence type="ECO:0000256" key="15">
    <source>
        <dbReference type="ARBA" id="ARBA00042669"/>
    </source>
</evidence>
<evidence type="ECO:0000256" key="25">
    <source>
        <dbReference type="ARBA" id="ARBA00043826"/>
    </source>
</evidence>
<comment type="catalytic activity">
    <reaction evidence="31">
        <text>2-oxohexanoate + N(omega),N(omega)-dimethyl-L-arginine = L-2-aminohexanoate + 5-(3,3-dimethylguanidino)-2-oxopentanoate</text>
        <dbReference type="Rhea" id="RHEA:77363"/>
        <dbReference type="ChEBI" id="CHEBI:35177"/>
        <dbReference type="ChEBI" id="CHEBI:58326"/>
        <dbReference type="ChEBI" id="CHEBI:58455"/>
        <dbReference type="ChEBI" id="CHEBI:197301"/>
    </reaction>
</comment>
<evidence type="ECO:0000256" key="13">
    <source>
        <dbReference type="ARBA" id="ARBA00041845"/>
    </source>
</evidence>
<comment type="catalytic activity">
    <reaction evidence="34">
        <text>oxaloacetate + L-alanine = L-aspartate + pyruvate</text>
        <dbReference type="Rhea" id="RHEA:77347"/>
        <dbReference type="ChEBI" id="CHEBI:15361"/>
        <dbReference type="ChEBI" id="CHEBI:16452"/>
        <dbReference type="ChEBI" id="CHEBI:29991"/>
        <dbReference type="ChEBI" id="CHEBI:57972"/>
    </reaction>
</comment>
<dbReference type="PANTHER" id="PTHR45688:SF3">
    <property type="entry name" value="ALANINE--GLYOXYLATE AMINOTRANSFERASE 2, MITOCHONDRIAL"/>
    <property type="match status" value="1"/>
</dbReference>
<dbReference type="Pfam" id="PF00202">
    <property type="entry name" value="Aminotran_3"/>
    <property type="match status" value="1"/>
</dbReference>
<comment type="catalytic activity">
    <reaction evidence="29">
        <text>N(omega),N(omega)-dimethyl-L-arginine + glyoxylate = 5-(3,3-dimethylguanidino)-2-oxopentanoate + glycine</text>
        <dbReference type="Rhea" id="RHEA:77311"/>
        <dbReference type="ChEBI" id="CHEBI:36655"/>
        <dbReference type="ChEBI" id="CHEBI:57305"/>
        <dbReference type="ChEBI" id="CHEBI:58326"/>
        <dbReference type="ChEBI" id="CHEBI:197301"/>
    </reaction>
</comment>
<evidence type="ECO:0000256" key="12">
    <source>
        <dbReference type="ARBA" id="ARBA00041662"/>
    </source>
</evidence>
<comment type="catalytic activity">
    <reaction evidence="35">
        <text>N(omega),N('omega)-dimethyl-L-arginine + glyoxylate = 5-(3,3'-dimethylguanidino)-2-oxopentanoate + glycine</text>
        <dbReference type="Rhea" id="RHEA:77315"/>
        <dbReference type="ChEBI" id="CHEBI:36655"/>
        <dbReference type="ChEBI" id="CHEBI:57305"/>
        <dbReference type="ChEBI" id="CHEBI:197308"/>
        <dbReference type="ChEBI" id="CHEBI:197310"/>
    </reaction>
</comment>
<dbReference type="EC" id="2.6.1.40" evidence="10"/>
<evidence type="ECO:0000256" key="35">
    <source>
        <dbReference type="ARBA" id="ARBA00049480"/>
    </source>
</evidence>
<evidence type="ECO:0000256" key="23">
    <source>
        <dbReference type="ARBA" id="ARBA00043798"/>
    </source>
</evidence>
<comment type="catalytic activity">
    <reaction evidence="22">
        <text>L-ornithine + pyruvate = 5-amino-2-oxopentanoate + L-alanine</text>
        <dbReference type="Rhea" id="RHEA:77327"/>
        <dbReference type="ChEBI" id="CHEBI:15361"/>
        <dbReference type="ChEBI" id="CHEBI:46911"/>
        <dbReference type="ChEBI" id="CHEBI:57972"/>
        <dbReference type="ChEBI" id="CHEBI:58802"/>
    </reaction>
</comment>
<evidence type="ECO:0000256" key="17">
    <source>
        <dbReference type="ARBA" id="ARBA00043679"/>
    </source>
</evidence>
<comment type="catalytic activity">
    <reaction evidence="21">
        <text>N(omega)-methyl-L-arginine + pyruvate = 5-(3-methylguanidino)-2-oxopentanoate + L-alanine</text>
        <dbReference type="Rhea" id="RHEA:77319"/>
        <dbReference type="ChEBI" id="CHEBI:15361"/>
        <dbReference type="ChEBI" id="CHEBI:57972"/>
        <dbReference type="ChEBI" id="CHEBI:114953"/>
        <dbReference type="ChEBI" id="CHEBI:197314"/>
    </reaction>
</comment>
<evidence type="ECO:0000256" key="1">
    <source>
        <dbReference type="ARBA" id="ARBA00001933"/>
    </source>
</evidence>
<comment type="subcellular location">
    <subcellularLocation>
        <location evidence="2">Mitochondrion</location>
    </subcellularLocation>
</comment>
<name>A0AB34H6K1_ESCRO</name>
<comment type="catalytic activity">
    <reaction evidence="24">
        <text>3-oxopropanoate + L-alanine = beta-alanine + pyruvate</text>
        <dbReference type="Rhea" id="RHEA:14077"/>
        <dbReference type="ChEBI" id="CHEBI:15361"/>
        <dbReference type="ChEBI" id="CHEBI:33190"/>
        <dbReference type="ChEBI" id="CHEBI:57966"/>
        <dbReference type="ChEBI" id="CHEBI:57972"/>
        <dbReference type="EC" id="2.6.1.18"/>
    </reaction>
    <physiologicalReaction direction="right-to-left" evidence="24">
        <dbReference type="Rhea" id="RHEA:14079"/>
    </physiologicalReaction>
</comment>
<dbReference type="AlphaFoldDB" id="A0AB34H6K1"/>
<dbReference type="EMBL" id="JAIQCJ010001787">
    <property type="protein sequence ID" value="KAJ8787493.1"/>
    <property type="molecule type" value="Genomic_DNA"/>
</dbReference>
<dbReference type="InterPro" id="IPR015424">
    <property type="entry name" value="PyrdxlP-dep_Trfase"/>
</dbReference>
<evidence type="ECO:0000313" key="37">
    <source>
        <dbReference type="EMBL" id="KAJ8787493.1"/>
    </source>
</evidence>
<evidence type="ECO:0000256" key="5">
    <source>
        <dbReference type="ARBA" id="ARBA00013049"/>
    </source>
</evidence>
<evidence type="ECO:0000256" key="36">
    <source>
        <dbReference type="ARBA" id="ARBA00058068"/>
    </source>
</evidence>
<dbReference type="GO" id="GO:0019481">
    <property type="term" value="P:L-alanine catabolic process, by transamination"/>
    <property type="evidence" value="ECO:0007669"/>
    <property type="project" value="TreeGrafter"/>
</dbReference>
<evidence type="ECO:0000256" key="21">
    <source>
        <dbReference type="ARBA" id="ARBA00043758"/>
    </source>
</evidence>
<evidence type="ECO:0000256" key="32">
    <source>
        <dbReference type="ARBA" id="ARBA00048560"/>
    </source>
</evidence>
<comment type="catalytic activity">
    <reaction evidence="30">
        <text>L-ornithine + glyoxylate = 5-amino-2-oxopentanoate + glycine</text>
        <dbReference type="Rhea" id="RHEA:77331"/>
        <dbReference type="ChEBI" id="CHEBI:36655"/>
        <dbReference type="ChEBI" id="CHEBI:46911"/>
        <dbReference type="ChEBI" id="CHEBI:57305"/>
        <dbReference type="ChEBI" id="CHEBI:58802"/>
    </reaction>
</comment>
<gene>
    <name evidence="37" type="ORF">J1605_022978</name>
</gene>
<comment type="function">
    <text evidence="36">Multifunctional aminotransferase with a broad substrate specificity. Catalyzes the conversion of glyoxylate to glycine using alanine as the amino donor. Catalyzes metabolism of not L- but the D-isomer of D-beta-aminoisobutyric acid to generate 2-methyl-3-oxopropanoate and alanine. Catalyzes the transfer of the amino group from beta-alanine to pyruvate to yield L-alanine and 3-oxopropanoate. Can metabolize NG-monomethyl-L-arginine (NMMA), asymmetric NG,NG-dimethyl-L-arginine (ADMA) and symmetric NG,N'G-dimethyl-L-arginine (SDMA). ADMA is a potent inhibitor of nitric-oxide (NO) synthase, and this activity provides mechanism through which the kidney regulates blood pressure.</text>
</comment>
<evidence type="ECO:0000256" key="7">
    <source>
        <dbReference type="ARBA" id="ARBA00022679"/>
    </source>
</evidence>
<comment type="catalytic activity">
    <reaction evidence="33">
        <text>N(omega)-methyl-L-arginine + glyoxylate = 5-(3-methylguanidino)-2-oxopentanoate + glycine</text>
        <dbReference type="Rhea" id="RHEA:77323"/>
        <dbReference type="ChEBI" id="CHEBI:36655"/>
        <dbReference type="ChEBI" id="CHEBI:57305"/>
        <dbReference type="ChEBI" id="CHEBI:114953"/>
        <dbReference type="ChEBI" id="CHEBI:197314"/>
    </reaction>
</comment>
<evidence type="ECO:0000256" key="18">
    <source>
        <dbReference type="ARBA" id="ARBA00043726"/>
    </source>
</evidence>
<evidence type="ECO:0000256" key="28">
    <source>
        <dbReference type="ARBA" id="ARBA00044258"/>
    </source>
</evidence>
<comment type="caution">
    <text evidence="37">The sequence shown here is derived from an EMBL/GenBank/DDBJ whole genome shotgun (WGS) entry which is preliminary data.</text>
</comment>
<proteinExistence type="inferred from homology"/>
<evidence type="ECO:0000256" key="4">
    <source>
        <dbReference type="ARBA" id="ARBA00011881"/>
    </source>
</evidence>
<keyword evidence="8" id="KW-0663">Pyridoxal phosphate</keyword>
<dbReference type="Gene3D" id="3.40.640.10">
    <property type="entry name" value="Type I PLP-dependent aspartate aminotransferase-like (Major domain)"/>
    <property type="match status" value="1"/>
</dbReference>
<dbReference type="GO" id="GO:0016223">
    <property type="term" value="F:beta-alanine:pyruvate transaminase activity"/>
    <property type="evidence" value="ECO:0007669"/>
    <property type="project" value="UniProtKB-EC"/>
</dbReference>
<evidence type="ECO:0000256" key="14">
    <source>
        <dbReference type="ARBA" id="ARBA00042611"/>
    </source>
</evidence>
<dbReference type="Gene3D" id="3.90.1150.10">
    <property type="entry name" value="Aspartate Aminotransferase, domain 1"/>
    <property type="match status" value="1"/>
</dbReference>
<dbReference type="SUPFAM" id="SSF53383">
    <property type="entry name" value="PLP-dependent transferases"/>
    <property type="match status" value="1"/>
</dbReference>
<evidence type="ECO:0000256" key="34">
    <source>
        <dbReference type="ARBA" id="ARBA00048916"/>
    </source>
</evidence>
<dbReference type="GO" id="GO:0009436">
    <property type="term" value="P:glyoxylate catabolic process"/>
    <property type="evidence" value="ECO:0007669"/>
    <property type="project" value="TreeGrafter"/>
</dbReference>
<comment type="catalytic activity">
    <reaction evidence="16">
        <text>N(omega),N(omega)-dimethyl-L-arginine + pyruvate = 5-(3,3-dimethylguanidino)-2-oxopentanoate + L-alanine</text>
        <dbReference type="Rhea" id="RHEA:77303"/>
        <dbReference type="ChEBI" id="CHEBI:15361"/>
        <dbReference type="ChEBI" id="CHEBI:57972"/>
        <dbReference type="ChEBI" id="CHEBI:58326"/>
        <dbReference type="ChEBI" id="CHEBI:197301"/>
    </reaction>
</comment>
<evidence type="ECO:0000256" key="16">
    <source>
        <dbReference type="ARBA" id="ARBA00043669"/>
    </source>
</evidence>
<accession>A0AB34H6K1</accession>